<dbReference type="AlphaFoldDB" id="A0A397YPT3"/>
<dbReference type="PANTHER" id="PTHR31672:SF13">
    <property type="entry name" value="F-BOX PROTEIN CPR30-LIKE"/>
    <property type="match status" value="1"/>
</dbReference>
<dbReference type="InterPro" id="IPR050796">
    <property type="entry name" value="SCF_F-box_component"/>
</dbReference>
<dbReference type="PROSITE" id="PS50181">
    <property type="entry name" value="FBOX"/>
    <property type="match status" value="1"/>
</dbReference>
<dbReference type="SUPFAM" id="SSF81383">
    <property type="entry name" value="F-box domain"/>
    <property type="match status" value="1"/>
</dbReference>
<protein>
    <recommendedName>
        <fullName evidence="1">F-box domain-containing protein</fullName>
    </recommendedName>
</protein>
<dbReference type="PANTHER" id="PTHR31672">
    <property type="entry name" value="BNACNNG10540D PROTEIN"/>
    <property type="match status" value="1"/>
</dbReference>
<dbReference type="EMBL" id="CM010634">
    <property type="protein sequence ID" value="RID52806.1"/>
    <property type="molecule type" value="Genomic_DNA"/>
</dbReference>
<dbReference type="NCBIfam" id="TIGR01640">
    <property type="entry name" value="F_box_assoc_1"/>
    <property type="match status" value="1"/>
</dbReference>
<feature type="domain" description="F-box" evidence="1">
    <location>
        <begin position="1"/>
        <end position="32"/>
    </location>
</feature>
<dbReference type="InterPro" id="IPR036047">
    <property type="entry name" value="F-box-like_dom_sf"/>
</dbReference>
<proteinExistence type="predicted"/>
<dbReference type="Pfam" id="PF07734">
    <property type="entry name" value="FBA_1"/>
    <property type="match status" value="1"/>
</dbReference>
<dbReference type="InterPro" id="IPR001810">
    <property type="entry name" value="F-box_dom"/>
</dbReference>
<accession>A0A397YPT3</accession>
<dbReference type="InterPro" id="IPR017451">
    <property type="entry name" value="F-box-assoc_interact_dom"/>
</dbReference>
<name>A0A397YPT3_BRACM</name>
<gene>
    <name evidence="2" type="ORF">BRARA_G00244</name>
</gene>
<evidence type="ECO:0000259" key="1">
    <source>
        <dbReference type="PROSITE" id="PS50181"/>
    </source>
</evidence>
<reference evidence="2 3" key="1">
    <citation type="submission" date="2018-06" db="EMBL/GenBank/DDBJ databases">
        <title>WGS assembly of Brassica rapa FPsc.</title>
        <authorList>
            <person name="Bowman J."/>
            <person name="Kohchi T."/>
            <person name="Yamato K."/>
            <person name="Jenkins J."/>
            <person name="Shu S."/>
            <person name="Ishizaki K."/>
            <person name="Yamaoka S."/>
            <person name="Nishihama R."/>
            <person name="Nakamura Y."/>
            <person name="Berger F."/>
            <person name="Adam C."/>
            <person name="Aki S."/>
            <person name="Althoff F."/>
            <person name="Araki T."/>
            <person name="Arteaga-Vazquez M."/>
            <person name="Balasubrmanian S."/>
            <person name="Bauer D."/>
            <person name="Boehm C."/>
            <person name="Briginshaw L."/>
            <person name="Caballero-Perez J."/>
            <person name="Catarino B."/>
            <person name="Chen F."/>
            <person name="Chiyoda S."/>
            <person name="Chovatia M."/>
            <person name="Davies K."/>
            <person name="Delmans M."/>
            <person name="Demura T."/>
            <person name="Dierschke T."/>
            <person name="Dolan L."/>
            <person name="Dorantes-Acosta A."/>
            <person name="Eklund D."/>
            <person name="Florent S."/>
            <person name="Flores-Sandoval E."/>
            <person name="Fujiyama A."/>
            <person name="Fukuzawa H."/>
            <person name="Galik B."/>
            <person name="Grimanelli D."/>
            <person name="Grimwood J."/>
            <person name="Grossniklaus U."/>
            <person name="Hamada T."/>
            <person name="Haseloff J."/>
            <person name="Hetherington A."/>
            <person name="Higo A."/>
            <person name="Hirakawa Y."/>
            <person name="Hundley H."/>
            <person name="Ikeda Y."/>
            <person name="Inoue K."/>
            <person name="Inoue S."/>
            <person name="Ishida S."/>
            <person name="Jia Q."/>
            <person name="Kakita M."/>
            <person name="Kanazawa T."/>
            <person name="Kawai Y."/>
            <person name="Kawashima T."/>
            <person name="Kennedy M."/>
            <person name="Kinose K."/>
            <person name="Kinoshita T."/>
            <person name="Kohara Y."/>
            <person name="Koide E."/>
            <person name="Komatsu K."/>
            <person name="Kopischke S."/>
            <person name="Kubo M."/>
            <person name="Kyozuka J."/>
            <person name="Lagercrantz U."/>
            <person name="Lin S."/>
            <person name="Lindquist E."/>
            <person name="Lipzen A."/>
            <person name="Lu C."/>
            <person name="Luna E."/>
            <person name="Martienssen R."/>
            <person name="Minamino N."/>
            <person name="Mizutani M."/>
            <person name="Mizutani M."/>
            <person name="Mochizuki N."/>
            <person name="Monte I."/>
            <person name="Mosher R."/>
            <person name="Nagasaki H."/>
            <person name="Nakagami H."/>
            <person name="Naramoto S."/>
            <person name="Nishitani K."/>
            <person name="Ohtani M."/>
            <person name="Okamoto T."/>
            <person name="Okumura M."/>
            <person name="Phillips J."/>
            <person name="Pollak B."/>
            <person name="Reinders A."/>
            <person name="Roevekamp M."/>
            <person name="Sano R."/>
            <person name="Sawa S."/>
            <person name="Schmid M."/>
            <person name="Shirakawa M."/>
            <person name="Solano R."/>
            <person name="Spunde A."/>
            <person name="Suetsugu N."/>
            <person name="Sugano S."/>
            <person name="Sugiyama A."/>
            <person name="Sun R."/>
            <person name="Suzuki Y."/>
            <person name="Takenaka M."/>
            <person name="Takezawa D."/>
            <person name="Tomogane H."/>
            <person name="Tsuzuki M."/>
            <person name="Ueda T."/>
            <person name="Umeda M."/>
            <person name="Ward J."/>
            <person name="Watanabe Y."/>
            <person name="Yazaki K."/>
            <person name="Yokoyama R."/>
            <person name="Yoshitake Y."/>
            <person name="Yotsui I."/>
            <person name="Zachgo S."/>
            <person name="Schmutz J."/>
        </authorList>
    </citation>
    <scope>NUCLEOTIDE SEQUENCE [LARGE SCALE GENOMIC DNA]</scope>
    <source>
        <strain evidence="3">cv. B-3</strain>
    </source>
</reference>
<dbReference type="Proteomes" id="UP000264353">
    <property type="component" value="Chromosome A7"/>
</dbReference>
<evidence type="ECO:0000313" key="2">
    <source>
        <dbReference type="EMBL" id="RID52806.1"/>
    </source>
</evidence>
<dbReference type="InterPro" id="IPR006527">
    <property type="entry name" value="F-box-assoc_dom_typ1"/>
</dbReference>
<sequence length="285" mass="33193">MSHLPMDIVEEILFRVPAISLKRLGSTCKRWKLKESGVILASFSLKVDAPSIEFKVPLSLKDSLSGSVCIVDIFHCDDLLLCTTTRDNRIMFWNPCSGETRWIQIKPNYEGYSTFVLGQEQNSCCHSYKILRCYQPYNDDDKFGVFEIYELSSDSWRVLDVDTPEWFIKPRGVSLKGNAYWLASQNLKKQFRRLCLPTFQSWDWMLMSVVREEELAVLYKRYNTSKMEIWVTNNIDTEAALWIKSFTVDLETCSNRFLMAPRIFLIDEEKKVVVCSNSYDPSVNM</sequence>
<dbReference type="Pfam" id="PF00646">
    <property type="entry name" value="F-box"/>
    <property type="match status" value="1"/>
</dbReference>
<evidence type="ECO:0000313" key="3">
    <source>
        <dbReference type="Proteomes" id="UP000264353"/>
    </source>
</evidence>
<organism evidence="2 3">
    <name type="scientific">Brassica campestris</name>
    <name type="common">Field mustard</name>
    <dbReference type="NCBI Taxonomy" id="3711"/>
    <lineage>
        <taxon>Eukaryota</taxon>
        <taxon>Viridiplantae</taxon>
        <taxon>Streptophyta</taxon>
        <taxon>Embryophyta</taxon>
        <taxon>Tracheophyta</taxon>
        <taxon>Spermatophyta</taxon>
        <taxon>Magnoliopsida</taxon>
        <taxon>eudicotyledons</taxon>
        <taxon>Gunneridae</taxon>
        <taxon>Pentapetalae</taxon>
        <taxon>rosids</taxon>
        <taxon>malvids</taxon>
        <taxon>Brassicales</taxon>
        <taxon>Brassicaceae</taxon>
        <taxon>Brassiceae</taxon>
        <taxon>Brassica</taxon>
    </lineage>
</organism>